<dbReference type="AlphaFoldDB" id="A0A0C7G6J3"/>
<accession>A0A0C7G6J3</accession>
<name>A0A0C7G6J3_PARSO</name>
<dbReference type="RefSeq" id="WP_055333733.1">
    <property type="nucleotide sequence ID" value="NZ_CEMY01000003.1"/>
</dbReference>
<sequence>MDRIDKEKEIITLMINLYCKKKHGSLNNELCSGCKDLEEYAHKRLTYCKFGNEKSSCKKCPIHCYKKDMREKVKEVMKFSGPRILIYNPLEYIRHIFK</sequence>
<dbReference type="EMBL" id="CEKZ01000003">
    <property type="protein sequence ID" value="CEQ03373.1"/>
    <property type="molecule type" value="Genomic_DNA"/>
</dbReference>
<dbReference type="Pfam" id="PF11756">
    <property type="entry name" value="YgbA_NO"/>
    <property type="match status" value="1"/>
</dbReference>
<reference evidence="1 2" key="1">
    <citation type="submission" date="2015-01" db="EMBL/GenBank/DDBJ databases">
        <authorList>
            <person name="Aslett A.Martin."/>
            <person name="De Silva Nishadi"/>
        </authorList>
    </citation>
    <scope>NUCLEOTIDE SEQUENCE [LARGE SCALE GENOMIC DNA]</scope>
    <source>
        <strain evidence="1 2">R28058</strain>
    </source>
</reference>
<protein>
    <submittedName>
        <fullName evidence="1">Nitrous oxide-stimulated promoter</fullName>
    </submittedName>
</protein>
<proteinExistence type="predicted"/>
<dbReference type="InterPro" id="IPR020483">
    <property type="entry name" value="Uncharacterised_YgbA"/>
</dbReference>
<dbReference type="OrthoDB" id="164329at2"/>
<organism evidence="1 2">
    <name type="scientific">Paraclostridium sordellii</name>
    <name type="common">Clostridium sordellii</name>
    <dbReference type="NCBI Taxonomy" id="1505"/>
    <lineage>
        <taxon>Bacteria</taxon>
        <taxon>Bacillati</taxon>
        <taxon>Bacillota</taxon>
        <taxon>Clostridia</taxon>
        <taxon>Peptostreptococcales</taxon>
        <taxon>Peptostreptococcaceae</taxon>
        <taxon>Paraclostridium</taxon>
    </lineage>
</organism>
<dbReference type="NCBIfam" id="NF007714">
    <property type="entry name" value="PRK10410.1-2"/>
    <property type="match status" value="1"/>
</dbReference>
<evidence type="ECO:0000313" key="2">
    <source>
        <dbReference type="Proteomes" id="UP000049127"/>
    </source>
</evidence>
<evidence type="ECO:0000313" key="1">
    <source>
        <dbReference type="EMBL" id="CEQ03373.1"/>
    </source>
</evidence>
<dbReference type="Proteomes" id="UP000049127">
    <property type="component" value="Unassembled WGS sequence"/>
</dbReference>
<gene>
    <name evidence="1" type="ORF">R28058_11061</name>
</gene>